<evidence type="ECO:0000313" key="1">
    <source>
        <dbReference type="EMBL" id="KAJ8727912.1"/>
    </source>
</evidence>
<keyword evidence="2" id="KW-1185">Reference proteome</keyword>
<comment type="caution">
    <text evidence="1">The sequence shown here is derived from an EMBL/GenBank/DDBJ whole genome shotgun (WGS) entry which is preliminary data.</text>
</comment>
<gene>
    <name evidence="1" type="ORF">PYW08_016297</name>
</gene>
<dbReference type="EMBL" id="CM056785">
    <property type="protein sequence ID" value="KAJ8727912.1"/>
    <property type="molecule type" value="Genomic_DNA"/>
</dbReference>
<evidence type="ECO:0000313" key="2">
    <source>
        <dbReference type="Proteomes" id="UP001231649"/>
    </source>
</evidence>
<reference evidence="1" key="1">
    <citation type="submission" date="2023-03" db="EMBL/GenBank/DDBJ databases">
        <title>Chromosome-level genomes of two armyworms, Mythimna separata and Mythimna loreyi, provide insights into the biosynthesis and reception of sex pheromones.</title>
        <authorList>
            <person name="Zhao H."/>
        </authorList>
    </citation>
    <scope>NUCLEOTIDE SEQUENCE</scope>
    <source>
        <strain evidence="1">BeijingLab</strain>
    </source>
</reference>
<organism evidence="1 2">
    <name type="scientific">Mythimna loreyi</name>
    <dbReference type="NCBI Taxonomy" id="667449"/>
    <lineage>
        <taxon>Eukaryota</taxon>
        <taxon>Metazoa</taxon>
        <taxon>Ecdysozoa</taxon>
        <taxon>Arthropoda</taxon>
        <taxon>Hexapoda</taxon>
        <taxon>Insecta</taxon>
        <taxon>Pterygota</taxon>
        <taxon>Neoptera</taxon>
        <taxon>Endopterygota</taxon>
        <taxon>Lepidoptera</taxon>
        <taxon>Glossata</taxon>
        <taxon>Ditrysia</taxon>
        <taxon>Noctuoidea</taxon>
        <taxon>Noctuidae</taxon>
        <taxon>Noctuinae</taxon>
        <taxon>Hadenini</taxon>
        <taxon>Mythimna</taxon>
    </lineage>
</organism>
<sequence>MADGYCRPMLLSLSTRGIGLNLCSFYANAIRHSRRNELPDINAVYRAMLAIVETKLDNLGSPPRYNDFAYVTSSYKLTNLIGHMTFWVPTSLQRIIDAIGITETEDEGIYFPVMSENTIDDNLNFVPRPENIHLSNLRETVLALADSNDSVAAVSYRTKFYQNNPIPAAEWDQNHTLMNAAKIMPDQYDYDKDLRNDIKTLNSLQQITRTLEKINLKKVTFSNATGILMSSKMSGLRAPDLRPNETLIDYYCHANPEKDVQNFRSLFNLSDDIKMQGATMLLGEQPIIDDCPQHSVYALRSESLNPFPFQHSYKNSCWQQYFNNSYI</sequence>
<accession>A0ACC2QXS8</accession>
<proteinExistence type="predicted"/>
<dbReference type="Proteomes" id="UP001231649">
    <property type="component" value="Chromosome 9"/>
</dbReference>
<name>A0ACC2QXS8_9NEOP</name>
<protein>
    <submittedName>
        <fullName evidence="1">Uncharacterized protein</fullName>
    </submittedName>
</protein>